<keyword evidence="3" id="KW-1185">Reference proteome</keyword>
<feature type="region of interest" description="Disordered" evidence="1">
    <location>
        <begin position="73"/>
        <end position="471"/>
    </location>
</feature>
<name>A0ABV8I663_9ACTN</name>
<accession>A0ABV8I663</accession>
<gene>
    <name evidence="2" type="ORF">ACFOWE_03895</name>
</gene>
<feature type="compositionally biased region" description="Basic and acidic residues" evidence="1">
    <location>
        <begin position="101"/>
        <end position="187"/>
    </location>
</feature>
<sequence length="551" mass="56766">MGKFDGMDPELVRGLLAEVKQAAERMRTIEGRVTRLMSAAGLSSQSAHRPVRIADECDTMVKDVSARVALLEKKIEQNGKPGPGSEAADPKAGTPAQEAPKAAEKDGAKTDAPKGDTPEGEDRKGETSKPDAPKAEDRKPDAPKDGDRKPDAPREETPKAEDRKPDAPREEDRRPDAQRSETPRAGDLRPAVPDSGAAGDGTGRGTGPESGAGSGETKPESGSKGDDRSPRAEESGRDAPRTEQDSTPDRKPETDAKGDERSPRADGGTPDGGTPDGGAPGGNGAAEPVPDTPAKDHPDDVDQGGERRPQVVEVDGVKVLQIPLDPPAAEQLEELLENIEDVPPADMPSVDGVSYTEDTRPGQVEPHEPLPSAKPDVPLLDTAEPAEGQTVQPPGTGGETEQRTAATPDGSGGSTGESGGSAKPGGSTGSGESGRADGSGTADDSTRSGESGGSGEPAQRRPAGDEGVSVQVEGDVISVRVELPDLEAIRTLAENARAVEPLEMPGVQVPEGEAWGEGAWRPMDVGPDGPAGELDPQDPRRPIPPPGGSSV</sequence>
<feature type="region of interest" description="Disordered" evidence="1">
    <location>
        <begin position="503"/>
        <end position="551"/>
    </location>
</feature>
<evidence type="ECO:0000256" key="1">
    <source>
        <dbReference type="SAM" id="MobiDB-lite"/>
    </source>
</evidence>
<feature type="compositionally biased region" description="Basic and acidic residues" evidence="1">
    <location>
        <begin position="293"/>
        <end position="310"/>
    </location>
</feature>
<feature type="compositionally biased region" description="Gly residues" evidence="1">
    <location>
        <begin position="198"/>
        <end position="214"/>
    </location>
</feature>
<comment type="caution">
    <text evidence="2">The sequence shown here is derived from an EMBL/GenBank/DDBJ whole genome shotgun (WGS) entry which is preliminary data.</text>
</comment>
<evidence type="ECO:0000313" key="2">
    <source>
        <dbReference type="EMBL" id="MFC4057420.1"/>
    </source>
</evidence>
<dbReference type="EMBL" id="JBHSBM010000010">
    <property type="protein sequence ID" value="MFC4057420.1"/>
    <property type="molecule type" value="Genomic_DNA"/>
</dbReference>
<feature type="compositionally biased region" description="Acidic residues" evidence="1">
    <location>
        <begin position="331"/>
        <end position="340"/>
    </location>
</feature>
<dbReference type="Proteomes" id="UP001595850">
    <property type="component" value="Unassembled WGS sequence"/>
</dbReference>
<feature type="compositionally biased region" description="Pro residues" evidence="1">
    <location>
        <begin position="542"/>
        <end position="551"/>
    </location>
</feature>
<feature type="compositionally biased region" description="Basic and acidic residues" evidence="1">
    <location>
        <begin position="357"/>
        <end position="368"/>
    </location>
</feature>
<evidence type="ECO:0000313" key="3">
    <source>
        <dbReference type="Proteomes" id="UP001595850"/>
    </source>
</evidence>
<feature type="compositionally biased region" description="Gly residues" evidence="1">
    <location>
        <begin position="269"/>
        <end position="284"/>
    </location>
</feature>
<protein>
    <submittedName>
        <fullName evidence="2">Uncharacterized protein</fullName>
    </submittedName>
</protein>
<feature type="compositionally biased region" description="Basic and acidic residues" evidence="1">
    <location>
        <begin position="217"/>
        <end position="264"/>
    </location>
</feature>
<feature type="compositionally biased region" description="Gly residues" evidence="1">
    <location>
        <begin position="410"/>
        <end position="432"/>
    </location>
</feature>
<organism evidence="2 3">
    <name type="scientific">Planomonospora corallina</name>
    <dbReference type="NCBI Taxonomy" id="1806052"/>
    <lineage>
        <taxon>Bacteria</taxon>
        <taxon>Bacillati</taxon>
        <taxon>Actinomycetota</taxon>
        <taxon>Actinomycetes</taxon>
        <taxon>Streptosporangiales</taxon>
        <taxon>Streptosporangiaceae</taxon>
        <taxon>Planomonospora</taxon>
    </lineage>
</organism>
<reference evidence="3" key="1">
    <citation type="journal article" date="2019" name="Int. J. Syst. Evol. Microbiol.">
        <title>The Global Catalogue of Microorganisms (GCM) 10K type strain sequencing project: providing services to taxonomists for standard genome sequencing and annotation.</title>
        <authorList>
            <consortium name="The Broad Institute Genomics Platform"/>
            <consortium name="The Broad Institute Genome Sequencing Center for Infectious Disease"/>
            <person name="Wu L."/>
            <person name="Ma J."/>
        </authorList>
    </citation>
    <scope>NUCLEOTIDE SEQUENCE [LARGE SCALE GENOMIC DNA]</scope>
    <source>
        <strain evidence="3">TBRC 4489</strain>
    </source>
</reference>
<dbReference type="RefSeq" id="WP_377285404.1">
    <property type="nucleotide sequence ID" value="NZ_JBHSBM010000010.1"/>
</dbReference>
<proteinExistence type="predicted"/>